<dbReference type="Proteomes" id="UP001211907">
    <property type="component" value="Unassembled WGS sequence"/>
</dbReference>
<accession>A0AAD5X6U4</accession>
<feature type="compositionally biased region" description="Polar residues" evidence="1">
    <location>
        <begin position="56"/>
        <end position="65"/>
    </location>
</feature>
<comment type="caution">
    <text evidence="2">The sequence shown here is derived from an EMBL/GenBank/DDBJ whole genome shotgun (WGS) entry which is preliminary data.</text>
</comment>
<keyword evidence="3" id="KW-1185">Reference proteome</keyword>
<evidence type="ECO:0000313" key="3">
    <source>
        <dbReference type="Proteomes" id="UP001211907"/>
    </source>
</evidence>
<reference evidence="2" key="1">
    <citation type="submission" date="2020-05" db="EMBL/GenBank/DDBJ databases">
        <title>Phylogenomic resolution of chytrid fungi.</title>
        <authorList>
            <person name="Stajich J.E."/>
            <person name="Amses K."/>
            <person name="Simmons R."/>
            <person name="Seto K."/>
            <person name="Myers J."/>
            <person name="Bonds A."/>
            <person name="Quandt C.A."/>
            <person name="Barry K."/>
            <person name="Liu P."/>
            <person name="Grigoriev I."/>
            <person name="Longcore J.E."/>
            <person name="James T.Y."/>
        </authorList>
    </citation>
    <scope>NUCLEOTIDE SEQUENCE</scope>
    <source>
        <strain evidence="2">JEL0513</strain>
    </source>
</reference>
<name>A0AAD5X6U4_9FUNG</name>
<sequence length="117" mass="12179">MATRPVARPPQPPQVAMYSNFSIADRGRNSNNANASVGRIEALPVYAPPATPPPTITSLQPPHNISTATAATTTTSTTPFSADFYPTDSSTQAQNAPPNSSTLPPPYQAIADPSGFV</sequence>
<evidence type="ECO:0000313" key="2">
    <source>
        <dbReference type="EMBL" id="KAJ3077931.1"/>
    </source>
</evidence>
<feature type="region of interest" description="Disordered" evidence="1">
    <location>
        <begin position="45"/>
        <end position="117"/>
    </location>
</feature>
<feature type="compositionally biased region" description="Low complexity" evidence="1">
    <location>
        <begin position="66"/>
        <end position="78"/>
    </location>
</feature>
<feature type="compositionally biased region" description="Polar residues" evidence="1">
    <location>
        <begin position="87"/>
        <end position="102"/>
    </location>
</feature>
<feature type="non-terminal residue" evidence="2">
    <location>
        <position position="117"/>
    </location>
</feature>
<dbReference type="EMBL" id="JADGJH010006181">
    <property type="protein sequence ID" value="KAJ3077931.1"/>
    <property type="molecule type" value="Genomic_DNA"/>
</dbReference>
<organism evidence="2 3">
    <name type="scientific">Physocladia obscura</name>
    <dbReference type="NCBI Taxonomy" id="109957"/>
    <lineage>
        <taxon>Eukaryota</taxon>
        <taxon>Fungi</taxon>
        <taxon>Fungi incertae sedis</taxon>
        <taxon>Chytridiomycota</taxon>
        <taxon>Chytridiomycota incertae sedis</taxon>
        <taxon>Chytridiomycetes</taxon>
        <taxon>Chytridiales</taxon>
        <taxon>Chytriomycetaceae</taxon>
        <taxon>Physocladia</taxon>
    </lineage>
</organism>
<protein>
    <submittedName>
        <fullName evidence="2">Uncharacterized protein</fullName>
    </submittedName>
</protein>
<proteinExistence type="predicted"/>
<feature type="compositionally biased region" description="Pro residues" evidence="1">
    <location>
        <begin position="46"/>
        <end position="55"/>
    </location>
</feature>
<dbReference type="AlphaFoldDB" id="A0AAD5X6U4"/>
<gene>
    <name evidence="2" type="ORF">HK100_010876</name>
</gene>
<evidence type="ECO:0000256" key="1">
    <source>
        <dbReference type="SAM" id="MobiDB-lite"/>
    </source>
</evidence>